<proteinExistence type="predicted"/>
<protein>
    <recommendedName>
        <fullName evidence="6">Transmembrane protein</fullName>
    </recommendedName>
</protein>
<dbReference type="EMBL" id="CAXAMN010017264">
    <property type="protein sequence ID" value="CAK9050134.1"/>
    <property type="molecule type" value="Genomic_DNA"/>
</dbReference>
<evidence type="ECO:0000256" key="2">
    <source>
        <dbReference type="SAM" id="SignalP"/>
    </source>
</evidence>
<reference evidence="4 5" key="1">
    <citation type="submission" date="2024-02" db="EMBL/GenBank/DDBJ databases">
        <authorList>
            <person name="Chen Y."/>
            <person name="Shah S."/>
            <person name="Dougan E. K."/>
            <person name="Thang M."/>
            <person name="Chan C."/>
        </authorList>
    </citation>
    <scope>NUCLEOTIDE SEQUENCE [LARGE SCALE GENOMIC DNA]</scope>
</reference>
<keyword evidence="1" id="KW-0472">Membrane</keyword>
<evidence type="ECO:0000313" key="4">
    <source>
        <dbReference type="EMBL" id="CAK9050134.1"/>
    </source>
</evidence>
<evidence type="ECO:0000313" key="5">
    <source>
        <dbReference type="Proteomes" id="UP001642484"/>
    </source>
</evidence>
<keyword evidence="2" id="KW-0732">Signal</keyword>
<feature type="transmembrane region" description="Helical" evidence="1">
    <location>
        <begin position="157"/>
        <end position="175"/>
    </location>
</feature>
<feature type="signal peptide" evidence="2">
    <location>
        <begin position="1"/>
        <end position="25"/>
    </location>
</feature>
<evidence type="ECO:0008006" key="6">
    <source>
        <dbReference type="Google" id="ProtNLM"/>
    </source>
</evidence>
<keyword evidence="1" id="KW-0812">Transmembrane</keyword>
<organism evidence="4 5">
    <name type="scientific">Durusdinium trenchii</name>
    <dbReference type="NCBI Taxonomy" id="1381693"/>
    <lineage>
        <taxon>Eukaryota</taxon>
        <taxon>Sar</taxon>
        <taxon>Alveolata</taxon>
        <taxon>Dinophyceae</taxon>
        <taxon>Suessiales</taxon>
        <taxon>Symbiodiniaceae</taxon>
        <taxon>Durusdinium</taxon>
    </lineage>
</organism>
<comment type="caution">
    <text evidence="4">The sequence shown here is derived from an EMBL/GenBank/DDBJ whole genome shotgun (WGS) entry which is preliminary data.</text>
</comment>
<accession>A0ABP0MHD3</accession>
<dbReference type="Proteomes" id="UP001642484">
    <property type="component" value="Unassembled WGS sequence"/>
</dbReference>
<evidence type="ECO:0000313" key="3">
    <source>
        <dbReference type="EMBL" id="CAK9050133.1"/>
    </source>
</evidence>
<keyword evidence="1" id="KW-1133">Transmembrane helix</keyword>
<sequence>MAYSSSGRLAFVAVTALWVWAASTAFVSSNSGVKGLRGAERHSHAEYAPFPTTQEMGEPGAPSLPSGLQAVLLAAVVGLMVGLAPVRAEEDVTKELGGAEQRAFKSKTRKSLKKEKAKATGATIVEDDTGKKKRVIISPADELDEDELSPTRPNQPLLFLIYATPVTLYLTFYVLGSLNII</sequence>
<feature type="chain" id="PRO_5045029334" description="Transmembrane protein" evidence="2">
    <location>
        <begin position="26"/>
        <end position="181"/>
    </location>
</feature>
<evidence type="ECO:0000256" key="1">
    <source>
        <dbReference type="SAM" id="Phobius"/>
    </source>
</evidence>
<gene>
    <name evidence="3" type="ORF">CCMP2556_LOCUS25580</name>
    <name evidence="4" type="ORF">CCMP2556_LOCUS25581</name>
</gene>
<feature type="transmembrane region" description="Helical" evidence="1">
    <location>
        <begin position="66"/>
        <end position="86"/>
    </location>
</feature>
<keyword evidence="5" id="KW-1185">Reference proteome</keyword>
<dbReference type="EMBL" id="CAXAMN010017262">
    <property type="protein sequence ID" value="CAK9050133.1"/>
    <property type="molecule type" value="Genomic_DNA"/>
</dbReference>
<name>A0ABP0MHD3_9DINO</name>